<keyword evidence="1" id="KW-0472">Membrane</keyword>
<dbReference type="Ensembl" id="ENSSVLT00005031708.1">
    <property type="protein sequence ID" value="ENSSVLP00005028530.1"/>
    <property type="gene ID" value="ENSSVLG00005022581.1"/>
</dbReference>
<keyword evidence="1" id="KW-0812">Transmembrane</keyword>
<keyword evidence="3" id="KW-1185">Reference proteome</keyword>
<organism evidence="2 3">
    <name type="scientific">Sciurus vulgaris</name>
    <name type="common">Eurasian red squirrel</name>
    <dbReference type="NCBI Taxonomy" id="55149"/>
    <lineage>
        <taxon>Eukaryota</taxon>
        <taxon>Metazoa</taxon>
        <taxon>Chordata</taxon>
        <taxon>Craniata</taxon>
        <taxon>Vertebrata</taxon>
        <taxon>Euteleostomi</taxon>
        <taxon>Mammalia</taxon>
        <taxon>Eutheria</taxon>
        <taxon>Euarchontoglires</taxon>
        <taxon>Glires</taxon>
        <taxon>Rodentia</taxon>
        <taxon>Sciuromorpha</taxon>
        <taxon>Sciuridae</taxon>
        <taxon>Sciurinae</taxon>
        <taxon>Sciurini</taxon>
        <taxon>Sciurus</taxon>
    </lineage>
</organism>
<protein>
    <submittedName>
        <fullName evidence="2">Uncharacterized protein</fullName>
    </submittedName>
</protein>
<evidence type="ECO:0000313" key="3">
    <source>
        <dbReference type="Proteomes" id="UP000694564"/>
    </source>
</evidence>
<dbReference type="Proteomes" id="UP000694564">
    <property type="component" value="Chromosome 8"/>
</dbReference>
<proteinExistence type="predicted"/>
<keyword evidence="1" id="KW-1133">Transmembrane helix</keyword>
<sequence>DTLRLQLTNTSAYCTYLLLLLKSGVYLAIITFCLLRRTAVYSNGKSS</sequence>
<evidence type="ECO:0000256" key="1">
    <source>
        <dbReference type="SAM" id="Phobius"/>
    </source>
</evidence>
<reference evidence="2" key="2">
    <citation type="submission" date="2025-09" db="UniProtKB">
        <authorList>
            <consortium name="Ensembl"/>
        </authorList>
    </citation>
    <scope>IDENTIFICATION</scope>
</reference>
<reference evidence="2" key="1">
    <citation type="submission" date="2025-08" db="UniProtKB">
        <authorList>
            <consortium name="Ensembl"/>
        </authorList>
    </citation>
    <scope>IDENTIFICATION</scope>
</reference>
<accession>A0A8D2DRB5</accession>
<dbReference type="AlphaFoldDB" id="A0A8D2DRB5"/>
<feature type="transmembrane region" description="Helical" evidence="1">
    <location>
        <begin position="15"/>
        <end position="35"/>
    </location>
</feature>
<name>A0A8D2DRB5_SCIVU</name>
<dbReference type="GeneTree" id="ENSGT01110000267626"/>
<evidence type="ECO:0000313" key="2">
    <source>
        <dbReference type="Ensembl" id="ENSSVLP00005028530.1"/>
    </source>
</evidence>